<proteinExistence type="predicted"/>
<comment type="caution">
    <text evidence="1">The sequence shown here is derived from an EMBL/GenBank/DDBJ whole genome shotgun (WGS) entry which is preliminary data.</text>
</comment>
<keyword evidence="2" id="KW-1185">Reference proteome</keyword>
<organism evidence="1 2">
    <name type="scientific">Entomophthora muscae</name>
    <dbReference type="NCBI Taxonomy" id="34485"/>
    <lineage>
        <taxon>Eukaryota</taxon>
        <taxon>Fungi</taxon>
        <taxon>Fungi incertae sedis</taxon>
        <taxon>Zoopagomycota</taxon>
        <taxon>Entomophthoromycotina</taxon>
        <taxon>Entomophthoromycetes</taxon>
        <taxon>Entomophthorales</taxon>
        <taxon>Entomophthoraceae</taxon>
        <taxon>Entomophthora</taxon>
    </lineage>
</organism>
<reference evidence="1" key="1">
    <citation type="submission" date="2022-04" db="EMBL/GenBank/DDBJ databases">
        <title>Genome of the entomopathogenic fungus Entomophthora muscae.</title>
        <authorList>
            <person name="Elya C."/>
            <person name="Lovett B.R."/>
            <person name="Lee E."/>
            <person name="Macias A.M."/>
            <person name="Hajek A.E."/>
            <person name="De Bivort B.L."/>
            <person name="Kasson M.T."/>
            <person name="De Fine Licht H.H."/>
            <person name="Stajich J.E."/>
        </authorList>
    </citation>
    <scope>NUCLEOTIDE SEQUENCE</scope>
    <source>
        <strain evidence="1">Berkeley</strain>
    </source>
</reference>
<dbReference type="EMBL" id="QTSX02006532">
    <property type="protein sequence ID" value="KAJ9053313.1"/>
    <property type="molecule type" value="Genomic_DNA"/>
</dbReference>
<accession>A0ACC2RTB2</accession>
<evidence type="ECO:0000313" key="1">
    <source>
        <dbReference type="EMBL" id="KAJ9053313.1"/>
    </source>
</evidence>
<gene>
    <name evidence="1" type="ORF">DSO57_1025399</name>
</gene>
<sequence length="131" mass="15154">MLDCCQPPPDLVDSKFGQQFPLHLGLEKLPFWVSPFGNFFIWRVGWGTGWQQASRQPWRTACRRACTKQLSDASVVRNIPDKGLCFVPWHDMDLIVSHSVINLTEDLHTYKRVNQVVNQRQGVLVFDHHLV</sequence>
<name>A0ACC2RTB2_9FUNG</name>
<evidence type="ECO:0000313" key="2">
    <source>
        <dbReference type="Proteomes" id="UP001165960"/>
    </source>
</evidence>
<protein>
    <submittedName>
        <fullName evidence="1">Uncharacterized protein</fullName>
    </submittedName>
</protein>
<dbReference type="Proteomes" id="UP001165960">
    <property type="component" value="Unassembled WGS sequence"/>
</dbReference>